<keyword evidence="4 7" id="KW-0812">Transmembrane</keyword>
<evidence type="ECO:0000256" key="7">
    <source>
        <dbReference type="SAM" id="Phobius"/>
    </source>
</evidence>
<accession>A0AA45C4R8</accession>
<dbReference type="EMBL" id="QGGI01000026">
    <property type="protein sequence ID" value="PWJ87145.1"/>
    <property type="molecule type" value="Genomic_DNA"/>
</dbReference>
<keyword evidence="6 7" id="KW-0472">Membrane</keyword>
<dbReference type="GO" id="GO:0008324">
    <property type="term" value="F:monoatomic cation transmembrane transporter activity"/>
    <property type="evidence" value="ECO:0007669"/>
    <property type="project" value="InterPro"/>
</dbReference>
<dbReference type="PANTHER" id="PTHR34584:SF1">
    <property type="entry name" value="NA(+)_H(+) ANTIPORTER SUBUNIT E1"/>
    <property type="match status" value="1"/>
</dbReference>
<evidence type="ECO:0000313" key="9">
    <source>
        <dbReference type="Proteomes" id="UP000245921"/>
    </source>
</evidence>
<dbReference type="AlphaFoldDB" id="A0AA45C4R8"/>
<keyword evidence="5 7" id="KW-1133">Transmembrane helix</keyword>
<dbReference type="RefSeq" id="WP_109606425.1">
    <property type="nucleotide sequence ID" value="NZ_JAMHJO010000020.1"/>
</dbReference>
<keyword evidence="9" id="KW-1185">Reference proteome</keyword>
<comment type="similarity">
    <text evidence="2">Belongs to the CPA3 antiporters (TC 2.A.63) subunit E family.</text>
</comment>
<sequence>MLSIFLFLIWMIMMNDFSDFSIIMGIIFVLFTEYITNIFFDKKIKGTVEIFISSLGTILNMYKSTITFLPLIFKKNHSGLVSYKVKNKSKSQKVAISNSITLTPGTLFVDEFDDYLLIHKIASSEEEAHSKKDVWEGELF</sequence>
<evidence type="ECO:0000256" key="3">
    <source>
        <dbReference type="ARBA" id="ARBA00022475"/>
    </source>
</evidence>
<gene>
    <name evidence="8" type="ORF">C7380_12627</name>
</gene>
<evidence type="ECO:0000256" key="2">
    <source>
        <dbReference type="ARBA" id="ARBA00006228"/>
    </source>
</evidence>
<dbReference type="GO" id="GO:0005886">
    <property type="term" value="C:plasma membrane"/>
    <property type="evidence" value="ECO:0007669"/>
    <property type="project" value="UniProtKB-SubCell"/>
</dbReference>
<name>A0AA45C4R8_9BACT</name>
<evidence type="ECO:0000313" key="8">
    <source>
        <dbReference type="EMBL" id="PWJ87145.1"/>
    </source>
</evidence>
<organism evidence="8 9">
    <name type="scientific">Oceanotoga teriensis</name>
    <dbReference type="NCBI Taxonomy" id="515440"/>
    <lineage>
        <taxon>Bacteria</taxon>
        <taxon>Thermotogati</taxon>
        <taxon>Thermotogota</taxon>
        <taxon>Thermotogae</taxon>
        <taxon>Petrotogales</taxon>
        <taxon>Petrotogaceae</taxon>
        <taxon>Oceanotoga</taxon>
    </lineage>
</organism>
<keyword evidence="3" id="KW-1003">Cell membrane</keyword>
<reference evidence="8 9" key="1">
    <citation type="submission" date="2018-05" db="EMBL/GenBank/DDBJ databases">
        <title>Genomic Encyclopedia of Type Strains, Phase IV (KMG-IV): sequencing the most valuable type-strain genomes for metagenomic binning, comparative biology and taxonomic classification.</title>
        <authorList>
            <person name="Goeker M."/>
        </authorList>
    </citation>
    <scope>NUCLEOTIDE SEQUENCE [LARGE SCALE GENOMIC DNA]</scope>
    <source>
        <strain evidence="8 9">DSM 24906</strain>
    </source>
</reference>
<protein>
    <submittedName>
        <fullName evidence="8">Multisubunit sodium/proton antiporter MrpE subunit</fullName>
    </submittedName>
</protein>
<feature type="transmembrane region" description="Helical" evidence="7">
    <location>
        <begin position="20"/>
        <end position="40"/>
    </location>
</feature>
<dbReference type="InterPro" id="IPR002758">
    <property type="entry name" value="Cation_antiport_E"/>
</dbReference>
<comment type="caution">
    <text evidence="8">The sequence shown here is derived from an EMBL/GenBank/DDBJ whole genome shotgun (WGS) entry which is preliminary data.</text>
</comment>
<evidence type="ECO:0000256" key="4">
    <source>
        <dbReference type="ARBA" id="ARBA00022692"/>
    </source>
</evidence>
<comment type="subcellular location">
    <subcellularLocation>
        <location evidence="1">Cell membrane</location>
        <topology evidence="1">Multi-pass membrane protein</topology>
    </subcellularLocation>
</comment>
<evidence type="ECO:0000256" key="5">
    <source>
        <dbReference type="ARBA" id="ARBA00022989"/>
    </source>
</evidence>
<dbReference type="Pfam" id="PF01899">
    <property type="entry name" value="MNHE"/>
    <property type="match status" value="1"/>
</dbReference>
<dbReference type="PANTHER" id="PTHR34584">
    <property type="entry name" value="NA(+)/H(+) ANTIPORTER SUBUNIT E1"/>
    <property type="match status" value="1"/>
</dbReference>
<evidence type="ECO:0000256" key="6">
    <source>
        <dbReference type="ARBA" id="ARBA00023136"/>
    </source>
</evidence>
<dbReference type="Proteomes" id="UP000245921">
    <property type="component" value="Unassembled WGS sequence"/>
</dbReference>
<evidence type="ECO:0000256" key="1">
    <source>
        <dbReference type="ARBA" id="ARBA00004651"/>
    </source>
</evidence>
<proteinExistence type="inferred from homology"/>